<sequence>MGPGCGGQHVKKFTPHSHFHPQILKFEIKRPRGRASPARGAWSASPVFSRRSARFPAFHLRLFLSAKTAPSDFWEREALASSLSNSIGFSFAYVSLGLRLQAGRSCYGRPPAGFLRRRQALPSICARTYRRPGANHGAATSPRALNQQRQPSCKIVTEPFGIQSNQRESLLMNEKSRSANCIVATKTSSSQ</sequence>
<protein>
    <submittedName>
        <fullName evidence="1">Uncharacterized protein</fullName>
    </submittedName>
</protein>
<dbReference type="EMBL" id="BSYO01000021">
    <property type="protein sequence ID" value="GMH19811.1"/>
    <property type="molecule type" value="Genomic_DNA"/>
</dbReference>
<organism evidence="1 2">
    <name type="scientific">Nepenthes gracilis</name>
    <name type="common">Slender pitcher plant</name>
    <dbReference type="NCBI Taxonomy" id="150966"/>
    <lineage>
        <taxon>Eukaryota</taxon>
        <taxon>Viridiplantae</taxon>
        <taxon>Streptophyta</taxon>
        <taxon>Embryophyta</taxon>
        <taxon>Tracheophyta</taxon>
        <taxon>Spermatophyta</taxon>
        <taxon>Magnoliopsida</taxon>
        <taxon>eudicotyledons</taxon>
        <taxon>Gunneridae</taxon>
        <taxon>Pentapetalae</taxon>
        <taxon>Caryophyllales</taxon>
        <taxon>Nepenthaceae</taxon>
        <taxon>Nepenthes</taxon>
    </lineage>
</organism>
<proteinExistence type="predicted"/>
<dbReference type="AlphaFoldDB" id="A0AAD3SZE3"/>
<dbReference type="Proteomes" id="UP001279734">
    <property type="component" value="Unassembled WGS sequence"/>
</dbReference>
<reference evidence="1" key="1">
    <citation type="submission" date="2023-05" db="EMBL/GenBank/DDBJ databases">
        <title>Nepenthes gracilis genome sequencing.</title>
        <authorList>
            <person name="Fukushima K."/>
        </authorList>
    </citation>
    <scope>NUCLEOTIDE SEQUENCE</scope>
    <source>
        <strain evidence="1">SING2019-196</strain>
    </source>
</reference>
<evidence type="ECO:0000313" key="2">
    <source>
        <dbReference type="Proteomes" id="UP001279734"/>
    </source>
</evidence>
<evidence type="ECO:0000313" key="1">
    <source>
        <dbReference type="EMBL" id="GMH19811.1"/>
    </source>
</evidence>
<accession>A0AAD3SZE3</accession>
<comment type="caution">
    <text evidence="1">The sequence shown here is derived from an EMBL/GenBank/DDBJ whole genome shotgun (WGS) entry which is preliminary data.</text>
</comment>
<name>A0AAD3SZE3_NEPGR</name>
<keyword evidence="2" id="KW-1185">Reference proteome</keyword>
<gene>
    <name evidence="1" type="ORF">Nepgr_021652</name>
</gene>